<protein>
    <submittedName>
        <fullName evidence="1">Uncharacterized protein</fullName>
    </submittedName>
</protein>
<gene>
    <name evidence="1" type="ORF">EVAR_30977_1</name>
</gene>
<reference evidence="1 2" key="1">
    <citation type="journal article" date="2019" name="Commun. Biol.">
        <title>The bagworm genome reveals a unique fibroin gene that provides high tensile strength.</title>
        <authorList>
            <person name="Kono N."/>
            <person name="Nakamura H."/>
            <person name="Ohtoshi R."/>
            <person name="Tomita M."/>
            <person name="Numata K."/>
            <person name="Arakawa K."/>
        </authorList>
    </citation>
    <scope>NUCLEOTIDE SEQUENCE [LARGE SCALE GENOMIC DNA]</scope>
</reference>
<name>A0A4C1W9Y2_EUMVA</name>
<evidence type="ECO:0000313" key="1">
    <source>
        <dbReference type="EMBL" id="GBP46945.1"/>
    </source>
</evidence>
<comment type="caution">
    <text evidence="1">The sequence shown here is derived from an EMBL/GenBank/DDBJ whole genome shotgun (WGS) entry which is preliminary data.</text>
</comment>
<accession>A0A4C1W9Y2</accession>
<dbReference type="Proteomes" id="UP000299102">
    <property type="component" value="Unassembled WGS sequence"/>
</dbReference>
<sequence>MVWESVVRPQAHERHRLAYFEWSEPSAPTYFVLVQLVTGEVPQSIQQFLDITARRHYFVNLKPSQYLPSKILFIG</sequence>
<evidence type="ECO:0000313" key="2">
    <source>
        <dbReference type="Proteomes" id="UP000299102"/>
    </source>
</evidence>
<dbReference type="EMBL" id="BGZK01000492">
    <property type="protein sequence ID" value="GBP46945.1"/>
    <property type="molecule type" value="Genomic_DNA"/>
</dbReference>
<keyword evidence="2" id="KW-1185">Reference proteome</keyword>
<proteinExistence type="predicted"/>
<dbReference type="AlphaFoldDB" id="A0A4C1W9Y2"/>
<organism evidence="1 2">
    <name type="scientific">Eumeta variegata</name>
    <name type="common">Bagworm moth</name>
    <name type="synonym">Eumeta japonica</name>
    <dbReference type="NCBI Taxonomy" id="151549"/>
    <lineage>
        <taxon>Eukaryota</taxon>
        <taxon>Metazoa</taxon>
        <taxon>Ecdysozoa</taxon>
        <taxon>Arthropoda</taxon>
        <taxon>Hexapoda</taxon>
        <taxon>Insecta</taxon>
        <taxon>Pterygota</taxon>
        <taxon>Neoptera</taxon>
        <taxon>Endopterygota</taxon>
        <taxon>Lepidoptera</taxon>
        <taxon>Glossata</taxon>
        <taxon>Ditrysia</taxon>
        <taxon>Tineoidea</taxon>
        <taxon>Psychidae</taxon>
        <taxon>Oiketicinae</taxon>
        <taxon>Eumeta</taxon>
    </lineage>
</organism>